<dbReference type="Gene3D" id="3.40.50.150">
    <property type="entry name" value="Vaccinia Virus protein VP39"/>
    <property type="match status" value="1"/>
</dbReference>
<dbReference type="Proteomes" id="UP000031518">
    <property type="component" value="Unassembled WGS sequence"/>
</dbReference>
<reference evidence="3 4" key="1">
    <citation type="submission" date="2013-12" db="EMBL/GenBank/DDBJ databases">
        <authorList>
            <person name="Stott M."/>
        </authorList>
    </citation>
    <scope>NUCLEOTIDE SEQUENCE [LARGE SCALE GENOMIC DNA]</scope>
    <source>
        <strain evidence="3 4">K22</strain>
    </source>
</reference>
<dbReference type="EMBL" id="CBXV010000004">
    <property type="protein sequence ID" value="CDM65219.1"/>
    <property type="molecule type" value="Genomic_DNA"/>
</dbReference>
<evidence type="ECO:0000259" key="2">
    <source>
        <dbReference type="Pfam" id="PF08484"/>
    </source>
</evidence>
<proteinExistence type="predicted"/>
<dbReference type="AlphaFoldDB" id="A0A0B6WY46"/>
<dbReference type="PANTHER" id="PTHR43861">
    <property type="entry name" value="TRANS-ACONITATE 2-METHYLTRANSFERASE-RELATED"/>
    <property type="match status" value="1"/>
</dbReference>
<dbReference type="GO" id="GO:0032259">
    <property type="term" value="P:methylation"/>
    <property type="evidence" value="ECO:0007669"/>
    <property type="project" value="UniProtKB-KW"/>
</dbReference>
<keyword evidence="3" id="KW-0489">Methyltransferase</keyword>
<feature type="domain" description="C-methyltransferase" evidence="2">
    <location>
        <begin position="246"/>
        <end position="405"/>
    </location>
</feature>
<protein>
    <submittedName>
        <fullName evidence="3">C-methyltransferase C-terminal domain/Putative zinc binding domain/Methyltransferase domain</fullName>
    </submittedName>
</protein>
<dbReference type="GO" id="GO:0008168">
    <property type="term" value="F:methyltransferase activity"/>
    <property type="evidence" value="ECO:0007669"/>
    <property type="project" value="UniProtKB-KW"/>
</dbReference>
<evidence type="ECO:0000313" key="4">
    <source>
        <dbReference type="Proteomes" id="UP000031518"/>
    </source>
</evidence>
<keyword evidence="4" id="KW-1185">Reference proteome</keyword>
<dbReference type="InterPro" id="IPR038576">
    <property type="entry name" value="Methyltransf_Zn-bd_dom_put_sf"/>
</dbReference>
<dbReference type="InterPro" id="IPR013691">
    <property type="entry name" value="MeTrfase_14"/>
</dbReference>
<dbReference type="Pfam" id="PF13489">
    <property type="entry name" value="Methyltransf_23"/>
    <property type="match status" value="1"/>
</dbReference>
<gene>
    <name evidence="3" type="ORF">PYK22_01217</name>
</gene>
<dbReference type="SUPFAM" id="SSF53335">
    <property type="entry name" value="S-adenosyl-L-methionine-dependent methyltransferases"/>
    <property type="match status" value="1"/>
</dbReference>
<dbReference type="Pfam" id="PF08484">
    <property type="entry name" value="Methyltransf_14"/>
    <property type="match status" value="1"/>
</dbReference>
<reference evidence="3 4" key="2">
    <citation type="submission" date="2015-01" db="EMBL/GenBank/DDBJ databases">
        <title>Complete genome sequence of Pyrinomonas methylaliphatogenes type strain K22T.</title>
        <authorList>
            <person name="Lee K.C.Y."/>
            <person name="Power J.F."/>
            <person name="Dunfield P.F."/>
            <person name="Morgan X.C."/>
            <person name="Huttenhower C."/>
            <person name="Stott M.B."/>
        </authorList>
    </citation>
    <scope>NUCLEOTIDE SEQUENCE [LARGE SCALE GENOMIC DNA]</scope>
    <source>
        <strain evidence="3 4">K22</strain>
    </source>
</reference>
<evidence type="ECO:0000313" key="3">
    <source>
        <dbReference type="EMBL" id="CDM65219.1"/>
    </source>
</evidence>
<evidence type="ECO:0000259" key="1">
    <source>
        <dbReference type="Pfam" id="PF08421"/>
    </source>
</evidence>
<name>A0A0B6WY46_9BACT</name>
<dbReference type="Gene3D" id="6.10.250.3100">
    <property type="match status" value="1"/>
</dbReference>
<dbReference type="Gene3D" id="6.20.50.110">
    <property type="entry name" value="Methyltransferase, zinc-binding domain"/>
    <property type="match status" value="1"/>
</dbReference>
<sequence length="441" mass="49776">MSNARCRLCGEELRHVFADLGVSPLANGYLKPEQLYEAEKFYPLRAYVCERDFLVQLEECEPPSRIFSDYAYFSSYSSTWLRHVERYVDDVIERFALRRDRPIIEIASNDGYLLQFFQRRGFKVLGIEPAANVAEAARAKGIPTLTRFFGADTARDLRAQGRRAKLLIGNNVLAHVPDLHGFVAGMKILLAADGIFTMEFHHLLSLVRGHQFDTIYHEHFSYLSLLAVERLFAAHDLALFDVEELPTHGGSLRVYGKHAQAPSPHRTARIERLRDKEQAAGLNDLKTYLAFGERVKETKRRLLRSLIEIKERGGRIVAYGAPAKGNTLLNYCGIGRDFVEYAVDVSPHKQGLFLPGTRLAIKDPEAIRETRPDYLLILPWNIKEEVMGQMSWIGEWGGKFIVPMPEVSVISADCPQESVCARASRLSSRGEDHGSRSQGAA</sequence>
<dbReference type="Gene3D" id="3.40.50.720">
    <property type="entry name" value="NAD(P)-binding Rossmann-like Domain"/>
    <property type="match status" value="1"/>
</dbReference>
<accession>A0A0B6WY46</accession>
<dbReference type="Pfam" id="PF08421">
    <property type="entry name" value="Methyltransf_13"/>
    <property type="match status" value="1"/>
</dbReference>
<dbReference type="InterPro" id="IPR013630">
    <property type="entry name" value="Methyltransf_Zn-bd_dom_put"/>
</dbReference>
<dbReference type="OrthoDB" id="104967at2"/>
<organism evidence="3 4">
    <name type="scientific">Pyrinomonas methylaliphatogenes</name>
    <dbReference type="NCBI Taxonomy" id="454194"/>
    <lineage>
        <taxon>Bacteria</taxon>
        <taxon>Pseudomonadati</taxon>
        <taxon>Acidobacteriota</taxon>
        <taxon>Blastocatellia</taxon>
        <taxon>Blastocatellales</taxon>
        <taxon>Pyrinomonadaceae</taxon>
        <taxon>Pyrinomonas</taxon>
    </lineage>
</organism>
<dbReference type="InterPro" id="IPR029063">
    <property type="entry name" value="SAM-dependent_MTases_sf"/>
</dbReference>
<feature type="domain" description="Methyltransferase putative zinc binding" evidence="1">
    <location>
        <begin position="6"/>
        <end position="67"/>
    </location>
</feature>
<keyword evidence="3" id="KW-0808">Transferase</keyword>
<dbReference type="RefSeq" id="WP_041975243.1">
    <property type="nucleotide sequence ID" value="NZ_CBXV010000004.1"/>
</dbReference>
<dbReference type="PANTHER" id="PTHR43861:SF5">
    <property type="entry name" value="BLL5978 PROTEIN"/>
    <property type="match status" value="1"/>
</dbReference>
<dbReference type="STRING" id="454194.PYK22_01217"/>